<name>A0ABR2L7G5_9EUKA</name>
<comment type="caution">
    <text evidence="9">The sequence shown here is derived from an EMBL/GenBank/DDBJ whole genome shotgun (WGS) entry which is preliminary data.</text>
</comment>
<evidence type="ECO:0000256" key="4">
    <source>
        <dbReference type="ARBA" id="ARBA00022741"/>
    </source>
</evidence>
<dbReference type="InterPro" id="IPR045270">
    <property type="entry name" value="STKc_AGC"/>
</dbReference>
<accession>A0ABR2L7G5</accession>
<evidence type="ECO:0000256" key="7">
    <source>
        <dbReference type="PROSITE-ProRule" id="PRU10141"/>
    </source>
</evidence>
<dbReference type="Pfam" id="PF00069">
    <property type="entry name" value="Pkinase"/>
    <property type="match status" value="1"/>
</dbReference>
<dbReference type="Proteomes" id="UP001470230">
    <property type="component" value="Unassembled WGS sequence"/>
</dbReference>
<keyword evidence="2" id="KW-0597">Phosphoprotein</keyword>
<keyword evidence="1" id="KW-0723">Serine/threonine-protein kinase</keyword>
<dbReference type="PANTHER" id="PTHR24351">
    <property type="entry name" value="RIBOSOMAL PROTEIN S6 KINASE"/>
    <property type="match status" value="1"/>
</dbReference>
<evidence type="ECO:0000256" key="1">
    <source>
        <dbReference type="ARBA" id="ARBA00022527"/>
    </source>
</evidence>
<evidence type="ECO:0000256" key="5">
    <source>
        <dbReference type="ARBA" id="ARBA00022777"/>
    </source>
</evidence>
<sequence length="585" mass="67000">MNVTPDCAFYWEGDMYFYQKSKYRSRSFSFLSLFSSARNDNIGKNKSKLWKTPCHIELHQMELYIGINKNGYNMSVDKSIYLTENTQISLIERNAQIDSLNIPKSPFLYIKLNQNAHEKEAHTDNNDLFLLDQFQSTDPANILGPNNFNENSHFGQVDNDDYLYCLNFHEENDLILTAYEENTVIELYVAIKSALFNNEKISINDFQFISVLGRGNFGKVSLVQKKSINDDESISHQEQYYALKAIPKIKLIKSDNIQSVLNERNILSKNKHSFVVSFKFAFQTATKFYLGMEFLSGGELRNLMDKSFFLNTNFLITFQDIQIYIAEIALALNHLHSNGVVYRDLKPENILISDDGHIKLTDFGLAEEIGINGSTSSSCGTLEYIAPEIIKQSNYSFEVDWWSLGIVLYELIFKSTPFSDSNKGRLFAKIINEEVKFPEINNLNNAVNNECLHQKLNAFDEITANNCCVGVNGSIIQYSIIKDFIKKLLAKDPKKRMSFYKLFSDHPFWGGINFNDIMQKKYQPNFKPFCSPSVENFQTRYTSEKACDSVALPPIGEKRVGINGFSYLGSFILNSDDNNLMIKAT</sequence>
<dbReference type="PROSITE" id="PS00107">
    <property type="entry name" value="PROTEIN_KINASE_ATP"/>
    <property type="match status" value="1"/>
</dbReference>
<keyword evidence="4 7" id="KW-0547">Nucleotide-binding</keyword>
<reference evidence="9 10" key="1">
    <citation type="submission" date="2024-04" db="EMBL/GenBank/DDBJ databases">
        <title>Tritrichomonas musculus Genome.</title>
        <authorList>
            <person name="Alves-Ferreira E."/>
            <person name="Grigg M."/>
            <person name="Lorenzi H."/>
            <person name="Galac M."/>
        </authorList>
    </citation>
    <scope>NUCLEOTIDE SEQUENCE [LARGE SCALE GENOMIC DNA]</scope>
    <source>
        <strain evidence="9 10">EAF2021</strain>
    </source>
</reference>
<dbReference type="CDD" id="cd05123">
    <property type="entry name" value="STKc_AGC"/>
    <property type="match status" value="1"/>
</dbReference>
<keyword evidence="10" id="KW-1185">Reference proteome</keyword>
<organism evidence="9 10">
    <name type="scientific">Tritrichomonas musculus</name>
    <dbReference type="NCBI Taxonomy" id="1915356"/>
    <lineage>
        <taxon>Eukaryota</taxon>
        <taxon>Metamonada</taxon>
        <taxon>Parabasalia</taxon>
        <taxon>Tritrichomonadida</taxon>
        <taxon>Tritrichomonadidae</taxon>
        <taxon>Tritrichomonas</taxon>
    </lineage>
</organism>
<dbReference type="InterPro" id="IPR011009">
    <property type="entry name" value="Kinase-like_dom_sf"/>
</dbReference>
<evidence type="ECO:0000313" key="10">
    <source>
        <dbReference type="Proteomes" id="UP001470230"/>
    </source>
</evidence>
<dbReference type="InterPro" id="IPR017441">
    <property type="entry name" value="Protein_kinase_ATP_BS"/>
</dbReference>
<evidence type="ECO:0000256" key="6">
    <source>
        <dbReference type="ARBA" id="ARBA00022840"/>
    </source>
</evidence>
<dbReference type="PROSITE" id="PS50011">
    <property type="entry name" value="PROTEIN_KINASE_DOM"/>
    <property type="match status" value="1"/>
</dbReference>
<dbReference type="Gene3D" id="3.30.200.20">
    <property type="entry name" value="Phosphorylase Kinase, domain 1"/>
    <property type="match status" value="1"/>
</dbReference>
<proteinExistence type="predicted"/>
<feature type="domain" description="Protein kinase" evidence="8">
    <location>
        <begin position="206"/>
        <end position="509"/>
    </location>
</feature>
<keyword evidence="3" id="KW-0808">Transferase</keyword>
<dbReference type="Gene3D" id="1.10.510.10">
    <property type="entry name" value="Transferase(Phosphotransferase) domain 1"/>
    <property type="match status" value="1"/>
</dbReference>
<evidence type="ECO:0000259" key="8">
    <source>
        <dbReference type="PROSITE" id="PS50011"/>
    </source>
</evidence>
<dbReference type="InterPro" id="IPR008271">
    <property type="entry name" value="Ser/Thr_kinase_AS"/>
</dbReference>
<keyword evidence="6 7" id="KW-0067">ATP-binding</keyword>
<dbReference type="SUPFAM" id="SSF56112">
    <property type="entry name" value="Protein kinase-like (PK-like)"/>
    <property type="match status" value="1"/>
</dbReference>
<evidence type="ECO:0000256" key="3">
    <source>
        <dbReference type="ARBA" id="ARBA00022679"/>
    </source>
</evidence>
<dbReference type="PROSITE" id="PS00108">
    <property type="entry name" value="PROTEIN_KINASE_ST"/>
    <property type="match status" value="1"/>
</dbReference>
<protein>
    <recommendedName>
        <fullName evidence="8">Protein kinase domain-containing protein</fullName>
    </recommendedName>
</protein>
<dbReference type="SMART" id="SM00220">
    <property type="entry name" value="S_TKc"/>
    <property type="match status" value="1"/>
</dbReference>
<dbReference type="EMBL" id="JAPFFF010000001">
    <property type="protein sequence ID" value="KAK8899309.1"/>
    <property type="molecule type" value="Genomic_DNA"/>
</dbReference>
<dbReference type="InterPro" id="IPR000719">
    <property type="entry name" value="Prot_kinase_dom"/>
</dbReference>
<keyword evidence="5" id="KW-0418">Kinase</keyword>
<gene>
    <name evidence="9" type="ORF">M9Y10_001622</name>
</gene>
<evidence type="ECO:0000256" key="2">
    <source>
        <dbReference type="ARBA" id="ARBA00022553"/>
    </source>
</evidence>
<feature type="binding site" evidence="7">
    <location>
        <position position="244"/>
    </location>
    <ligand>
        <name>ATP</name>
        <dbReference type="ChEBI" id="CHEBI:30616"/>
    </ligand>
</feature>
<evidence type="ECO:0000313" key="9">
    <source>
        <dbReference type="EMBL" id="KAK8899309.1"/>
    </source>
</evidence>